<dbReference type="AlphaFoldDB" id="A0A1F7Z1K0"/>
<dbReference type="EMBL" id="MGGP01000002">
    <property type="protein sequence ID" value="OGM33437.1"/>
    <property type="molecule type" value="Genomic_DNA"/>
</dbReference>
<name>A0A1F7Z1K0_9BACT</name>
<evidence type="ECO:0000313" key="2">
    <source>
        <dbReference type="EMBL" id="OGM33437.1"/>
    </source>
</evidence>
<reference evidence="2 3" key="1">
    <citation type="journal article" date="2016" name="Nat. Commun.">
        <title>Thousands of microbial genomes shed light on interconnected biogeochemical processes in an aquifer system.</title>
        <authorList>
            <person name="Anantharaman K."/>
            <person name="Brown C.T."/>
            <person name="Hug L.A."/>
            <person name="Sharon I."/>
            <person name="Castelle C.J."/>
            <person name="Probst A.J."/>
            <person name="Thomas B.C."/>
            <person name="Singh A."/>
            <person name="Wilkins M.J."/>
            <person name="Karaoz U."/>
            <person name="Brodie E.L."/>
            <person name="Williams K.H."/>
            <person name="Hubbard S.S."/>
            <person name="Banfield J.F."/>
        </authorList>
    </citation>
    <scope>NUCLEOTIDE SEQUENCE [LARGE SCALE GENOMIC DNA]</scope>
</reference>
<evidence type="ECO:0000259" key="1">
    <source>
        <dbReference type="Pfam" id="PF01936"/>
    </source>
</evidence>
<proteinExistence type="predicted"/>
<dbReference type="Proteomes" id="UP000178870">
    <property type="component" value="Unassembled WGS sequence"/>
</dbReference>
<dbReference type="Gene3D" id="3.40.50.1010">
    <property type="entry name" value="5'-nuclease"/>
    <property type="match status" value="1"/>
</dbReference>
<dbReference type="PANTHER" id="PTHR35458">
    <property type="entry name" value="SLR0755 PROTEIN"/>
    <property type="match status" value="1"/>
</dbReference>
<gene>
    <name evidence="2" type="ORF">A2803_04975</name>
</gene>
<organism evidence="2 3">
    <name type="scientific">Candidatus Woesebacteria bacterium RIFCSPHIGHO2_01_FULL_44_21</name>
    <dbReference type="NCBI Taxonomy" id="1802503"/>
    <lineage>
        <taxon>Bacteria</taxon>
        <taxon>Candidatus Woeseibacteriota</taxon>
    </lineage>
</organism>
<accession>A0A1F7Z1K0</accession>
<dbReference type="GO" id="GO:0004540">
    <property type="term" value="F:RNA nuclease activity"/>
    <property type="evidence" value="ECO:0007669"/>
    <property type="project" value="InterPro"/>
</dbReference>
<sequence length="124" mass="14314">MSSMNKNKKLKAGVFVDNANFFYAQRNAGWKVDITKFKKLIKVELDICFVNYHIAIPAKWDKGYTQTQKYIGILEKQSTIYPKPLKYIRTQNTTIKKGDVDLEVALDVVRHIDDLDVFVVISGR</sequence>
<dbReference type="InterPro" id="IPR021139">
    <property type="entry name" value="NYN"/>
</dbReference>
<feature type="domain" description="NYN" evidence="1">
    <location>
        <begin position="11"/>
        <end position="123"/>
    </location>
</feature>
<protein>
    <recommendedName>
        <fullName evidence="1">NYN domain-containing protein</fullName>
    </recommendedName>
</protein>
<dbReference type="Pfam" id="PF01936">
    <property type="entry name" value="NYN"/>
    <property type="match status" value="1"/>
</dbReference>
<evidence type="ECO:0000313" key="3">
    <source>
        <dbReference type="Proteomes" id="UP000178870"/>
    </source>
</evidence>
<dbReference type="PANTHER" id="PTHR35458:SF8">
    <property type="entry name" value="SLR0650 PROTEIN"/>
    <property type="match status" value="1"/>
</dbReference>
<comment type="caution">
    <text evidence="2">The sequence shown here is derived from an EMBL/GenBank/DDBJ whole genome shotgun (WGS) entry which is preliminary data.</text>
</comment>
<dbReference type="InterPro" id="IPR047140">
    <property type="entry name" value="LabA"/>
</dbReference>